<reference evidence="5" key="2">
    <citation type="submission" date="2020-11" db="EMBL/GenBank/DDBJ databases">
        <authorList>
            <person name="McCartney M.A."/>
            <person name="Auch B."/>
            <person name="Kono T."/>
            <person name="Mallez S."/>
            <person name="Becker A."/>
            <person name="Gohl D.M."/>
            <person name="Silverstein K.A.T."/>
            <person name="Koren S."/>
            <person name="Bechman K.B."/>
            <person name="Herman A."/>
            <person name="Abrahante J.E."/>
            <person name="Garbe J."/>
        </authorList>
    </citation>
    <scope>NUCLEOTIDE SEQUENCE</scope>
    <source>
        <strain evidence="5">Duluth1</strain>
        <tissue evidence="5">Whole animal</tissue>
    </source>
</reference>
<evidence type="ECO:0000313" key="5">
    <source>
        <dbReference type="EMBL" id="KAH3779105.1"/>
    </source>
</evidence>
<reference evidence="5" key="1">
    <citation type="journal article" date="2019" name="bioRxiv">
        <title>The Genome of the Zebra Mussel, Dreissena polymorpha: A Resource for Invasive Species Research.</title>
        <authorList>
            <person name="McCartney M.A."/>
            <person name="Auch B."/>
            <person name="Kono T."/>
            <person name="Mallez S."/>
            <person name="Zhang Y."/>
            <person name="Obille A."/>
            <person name="Becker A."/>
            <person name="Abrahante J.E."/>
            <person name="Garbe J."/>
            <person name="Badalamenti J.P."/>
            <person name="Herman A."/>
            <person name="Mangelson H."/>
            <person name="Liachko I."/>
            <person name="Sullivan S."/>
            <person name="Sone E.D."/>
            <person name="Koren S."/>
            <person name="Silverstein K.A.T."/>
            <person name="Beckman K.B."/>
            <person name="Gohl D.M."/>
        </authorList>
    </citation>
    <scope>NUCLEOTIDE SEQUENCE</scope>
    <source>
        <strain evidence="5">Duluth1</strain>
        <tissue evidence="5">Whole animal</tissue>
    </source>
</reference>
<keyword evidence="2 3" id="KW-0732">Signal</keyword>
<protein>
    <recommendedName>
        <fullName evidence="4">LRRNT domain-containing protein</fullName>
    </recommendedName>
</protein>
<dbReference type="InterPro" id="IPR000372">
    <property type="entry name" value="LRRNT"/>
</dbReference>
<proteinExistence type="predicted"/>
<name>A0A9D4ILS2_DREPO</name>
<keyword evidence="6" id="KW-1185">Reference proteome</keyword>
<feature type="chain" id="PRO_5038899198" description="LRRNT domain-containing protein" evidence="3">
    <location>
        <begin position="21"/>
        <end position="132"/>
    </location>
</feature>
<evidence type="ECO:0000256" key="1">
    <source>
        <dbReference type="ARBA" id="ARBA00022614"/>
    </source>
</evidence>
<comment type="caution">
    <text evidence="5">The sequence shown here is derived from an EMBL/GenBank/DDBJ whole genome shotgun (WGS) entry which is preliminary data.</text>
</comment>
<dbReference type="EMBL" id="JAIWYP010000009">
    <property type="protein sequence ID" value="KAH3779105.1"/>
    <property type="molecule type" value="Genomic_DNA"/>
</dbReference>
<sequence>MFHIATVILLTLTVICGSHGMGWFSRDGVCVASAPCTCHPNEVLCRGLQLRAMPTFIPRDVSNESEAGGHMSNAFFQMYSNNIEVINDRAFCNLTFALSTSVHFSAIQRHLIHGRQRLRLYSEQRPLPRSSK</sequence>
<organism evidence="5 6">
    <name type="scientific">Dreissena polymorpha</name>
    <name type="common">Zebra mussel</name>
    <name type="synonym">Mytilus polymorpha</name>
    <dbReference type="NCBI Taxonomy" id="45954"/>
    <lineage>
        <taxon>Eukaryota</taxon>
        <taxon>Metazoa</taxon>
        <taxon>Spiralia</taxon>
        <taxon>Lophotrochozoa</taxon>
        <taxon>Mollusca</taxon>
        <taxon>Bivalvia</taxon>
        <taxon>Autobranchia</taxon>
        <taxon>Heteroconchia</taxon>
        <taxon>Euheterodonta</taxon>
        <taxon>Imparidentia</taxon>
        <taxon>Neoheterodontei</taxon>
        <taxon>Myida</taxon>
        <taxon>Dreissenoidea</taxon>
        <taxon>Dreissenidae</taxon>
        <taxon>Dreissena</taxon>
    </lineage>
</organism>
<dbReference type="SMART" id="SM00013">
    <property type="entry name" value="LRRNT"/>
    <property type="match status" value="1"/>
</dbReference>
<gene>
    <name evidence="5" type="ORF">DPMN_180584</name>
</gene>
<keyword evidence="1" id="KW-0433">Leucine-rich repeat</keyword>
<dbReference type="AlphaFoldDB" id="A0A9D4ILS2"/>
<accession>A0A9D4ILS2</accession>
<evidence type="ECO:0000256" key="2">
    <source>
        <dbReference type="ARBA" id="ARBA00022729"/>
    </source>
</evidence>
<dbReference type="Proteomes" id="UP000828390">
    <property type="component" value="Unassembled WGS sequence"/>
</dbReference>
<evidence type="ECO:0000256" key="3">
    <source>
        <dbReference type="SAM" id="SignalP"/>
    </source>
</evidence>
<feature type="signal peptide" evidence="3">
    <location>
        <begin position="1"/>
        <end position="20"/>
    </location>
</feature>
<evidence type="ECO:0000313" key="6">
    <source>
        <dbReference type="Proteomes" id="UP000828390"/>
    </source>
</evidence>
<evidence type="ECO:0000259" key="4">
    <source>
        <dbReference type="SMART" id="SM00013"/>
    </source>
</evidence>
<feature type="domain" description="LRRNT" evidence="4">
    <location>
        <begin position="31"/>
        <end position="63"/>
    </location>
</feature>